<feature type="transmembrane region" description="Helical" evidence="7">
    <location>
        <begin position="240"/>
        <end position="262"/>
    </location>
</feature>
<gene>
    <name evidence="9" type="ORF">GCM10022202_22620</name>
</gene>
<keyword evidence="6 7" id="KW-0472">Membrane</keyword>
<evidence type="ECO:0000313" key="10">
    <source>
        <dbReference type="Proteomes" id="UP001410795"/>
    </source>
</evidence>
<evidence type="ECO:0000256" key="4">
    <source>
        <dbReference type="ARBA" id="ARBA00022692"/>
    </source>
</evidence>
<feature type="transmembrane region" description="Helical" evidence="7">
    <location>
        <begin position="7"/>
        <end position="28"/>
    </location>
</feature>
<feature type="transmembrane region" description="Helical" evidence="7">
    <location>
        <begin position="103"/>
        <end position="126"/>
    </location>
</feature>
<evidence type="ECO:0000313" key="9">
    <source>
        <dbReference type="EMBL" id="GAA3660954.1"/>
    </source>
</evidence>
<evidence type="ECO:0000259" key="8">
    <source>
        <dbReference type="PROSITE" id="PS50928"/>
    </source>
</evidence>
<evidence type="ECO:0000256" key="3">
    <source>
        <dbReference type="ARBA" id="ARBA00022475"/>
    </source>
</evidence>
<evidence type="ECO:0000256" key="2">
    <source>
        <dbReference type="ARBA" id="ARBA00022448"/>
    </source>
</evidence>
<dbReference type="EMBL" id="BAAAYV010000011">
    <property type="protein sequence ID" value="GAA3660954.1"/>
    <property type="molecule type" value="Genomic_DNA"/>
</dbReference>
<dbReference type="Pfam" id="PF00528">
    <property type="entry name" value="BPD_transp_1"/>
    <property type="match status" value="1"/>
</dbReference>
<protein>
    <submittedName>
        <fullName evidence="9">ABC transporter permease</fullName>
    </submittedName>
</protein>
<accession>A0ABP7BJU1</accession>
<comment type="subcellular location">
    <subcellularLocation>
        <location evidence="1 7">Cell membrane</location>
        <topology evidence="1 7">Multi-pass membrane protein</topology>
    </subcellularLocation>
</comment>
<proteinExistence type="inferred from homology"/>
<evidence type="ECO:0000256" key="1">
    <source>
        <dbReference type="ARBA" id="ARBA00004651"/>
    </source>
</evidence>
<dbReference type="InterPro" id="IPR000515">
    <property type="entry name" value="MetI-like"/>
</dbReference>
<feature type="transmembrane region" description="Helical" evidence="7">
    <location>
        <begin position="182"/>
        <end position="202"/>
    </location>
</feature>
<dbReference type="PROSITE" id="PS50928">
    <property type="entry name" value="ABC_TM1"/>
    <property type="match status" value="1"/>
</dbReference>
<dbReference type="SUPFAM" id="SSF161098">
    <property type="entry name" value="MetI-like"/>
    <property type="match status" value="1"/>
</dbReference>
<dbReference type="Gene3D" id="1.10.3720.10">
    <property type="entry name" value="MetI-like"/>
    <property type="match status" value="1"/>
</dbReference>
<keyword evidence="3" id="KW-1003">Cell membrane</keyword>
<reference evidence="10" key="1">
    <citation type="journal article" date="2019" name="Int. J. Syst. Evol. Microbiol.">
        <title>The Global Catalogue of Microorganisms (GCM) 10K type strain sequencing project: providing services to taxonomists for standard genome sequencing and annotation.</title>
        <authorList>
            <consortium name="The Broad Institute Genomics Platform"/>
            <consortium name="The Broad Institute Genome Sequencing Center for Infectious Disease"/>
            <person name="Wu L."/>
            <person name="Ma J."/>
        </authorList>
    </citation>
    <scope>NUCLEOTIDE SEQUENCE [LARGE SCALE GENOMIC DNA]</scope>
    <source>
        <strain evidence="10">JCM 16546</strain>
    </source>
</reference>
<feature type="domain" description="ABC transmembrane type-1" evidence="8">
    <location>
        <begin position="97"/>
        <end position="305"/>
    </location>
</feature>
<comment type="similarity">
    <text evidence="7">Belongs to the binding-protein-dependent transport system permease family.</text>
</comment>
<feature type="transmembrane region" description="Helical" evidence="7">
    <location>
        <begin position="282"/>
        <end position="305"/>
    </location>
</feature>
<keyword evidence="5 7" id="KW-1133">Transmembrane helix</keyword>
<dbReference type="Pfam" id="PF19300">
    <property type="entry name" value="BPD_transp_1_N"/>
    <property type="match status" value="1"/>
</dbReference>
<sequence>MRTASWIAVRVASCAATLTILSFVVFWATEVLPGDAVGVVSGPDATDAEREAVRLALGLDRPPLERYGAWVDGLAHGDLGTSLVSGREVVGIVVARLGASMAVLVPAAAGIVILAGVFGTIAGMRAGGRVDRALSGVTLGLIGTPDFLIATALLVVFAVWLPILPAVAIVPAGQSLWQHPELIALPSLALALGGFGSTMRLLRASVAQTVATPFAEFARLNGIRGLAYVRTVVVNAAPPAVHAFTIMIAGLLGGGIVVETLFNVPGLGYELTRAVGNRDVPLVQGLALVLGAVVLMILLVGDIIARVLQQRTRRQEHA</sequence>
<feature type="transmembrane region" description="Helical" evidence="7">
    <location>
        <begin position="147"/>
        <end position="170"/>
    </location>
</feature>
<keyword evidence="4 7" id="KW-0812">Transmembrane</keyword>
<keyword evidence="2 7" id="KW-0813">Transport</keyword>
<dbReference type="PANTHER" id="PTHR43163">
    <property type="entry name" value="DIPEPTIDE TRANSPORT SYSTEM PERMEASE PROTEIN DPPB-RELATED"/>
    <property type="match status" value="1"/>
</dbReference>
<evidence type="ECO:0000256" key="6">
    <source>
        <dbReference type="ARBA" id="ARBA00023136"/>
    </source>
</evidence>
<dbReference type="InterPro" id="IPR035906">
    <property type="entry name" value="MetI-like_sf"/>
</dbReference>
<evidence type="ECO:0000256" key="5">
    <source>
        <dbReference type="ARBA" id="ARBA00022989"/>
    </source>
</evidence>
<comment type="caution">
    <text evidence="9">The sequence shown here is derived from an EMBL/GenBank/DDBJ whole genome shotgun (WGS) entry which is preliminary data.</text>
</comment>
<dbReference type="InterPro" id="IPR045621">
    <property type="entry name" value="BPD_transp_1_N"/>
</dbReference>
<name>A0ABP7BJU1_9MICO</name>
<evidence type="ECO:0000256" key="7">
    <source>
        <dbReference type="RuleBase" id="RU363032"/>
    </source>
</evidence>
<organism evidence="9 10">
    <name type="scientific">Microbacterium marinilacus</name>
    <dbReference type="NCBI Taxonomy" id="415209"/>
    <lineage>
        <taxon>Bacteria</taxon>
        <taxon>Bacillati</taxon>
        <taxon>Actinomycetota</taxon>
        <taxon>Actinomycetes</taxon>
        <taxon>Micrococcales</taxon>
        <taxon>Microbacteriaceae</taxon>
        <taxon>Microbacterium</taxon>
    </lineage>
</organism>
<dbReference type="RefSeq" id="WP_221856069.1">
    <property type="nucleotide sequence ID" value="NZ_BAAAYV010000011.1"/>
</dbReference>
<dbReference type="Proteomes" id="UP001410795">
    <property type="component" value="Unassembled WGS sequence"/>
</dbReference>
<dbReference type="PANTHER" id="PTHR43163:SF3">
    <property type="entry name" value="PEPTIDE ABC TRANSPORTER PERMEASE PROTEIN"/>
    <property type="match status" value="1"/>
</dbReference>
<keyword evidence="10" id="KW-1185">Reference proteome</keyword>